<dbReference type="PANTHER" id="PTHR37423">
    <property type="entry name" value="SOLUBLE LYTIC MUREIN TRANSGLYCOSYLASE-RELATED"/>
    <property type="match status" value="1"/>
</dbReference>
<comment type="caution">
    <text evidence="3">The sequence shown here is derived from an EMBL/GenBank/DDBJ whole genome shotgun (WGS) entry which is preliminary data.</text>
</comment>
<evidence type="ECO:0000259" key="2">
    <source>
        <dbReference type="Pfam" id="PF01464"/>
    </source>
</evidence>
<evidence type="ECO:0000313" key="3">
    <source>
        <dbReference type="EMBL" id="OGL48930.1"/>
    </source>
</evidence>
<dbReference type="GO" id="GO:0000270">
    <property type="term" value="P:peptidoglycan metabolic process"/>
    <property type="evidence" value="ECO:0007669"/>
    <property type="project" value="InterPro"/>
</dbReference>
<dbReference type="CDD" id="cd13401">
    <property type="entry name" value="Slt70-like"/>
    <property type="match status" value="1"/>
</dbReference>
<dbReference type="InterPro" id="IPR000189">
    <property type="entry name" value="Transglyc_AS"/>
</dbReference>
<dbReference type="GO" id="GO:0016020">
    <property type="term" value="C:membrane"/>
    <property type="evidence" value="ECO:0007669"/>
    <property type="project" value="InterPro"/>
</dbReference>
<reference evidence="3 4" key="1">
    <citation type="journal article" date="2016" name="Nat. Commun.">
        <title>Thousands of microbial genomes shed light on interconnected biogeochemical processes in an aquifer system.</title>
        <authorList>
            <person name="Anantharaman K."/>
            <person name="Brown C.T."/>
            <person name="Hug L.A."/>
            <person name="Sharon I."/>
            <person name="Castelle C.J."/>
            <person name="Probst A.J."/>
            <person name="Thomas B.C."/>
            <person name="Singh A."/>
            <person name="Wilkins M.J."/>
            <person name="Karaoz U."/>
            <person name="Brodie E.L."/>
            <person name="Williams K.H."/>
            <person name="Hubbard S.S."/>
            <person name="Banfield J.F."/>
        </authorList>
    </citation>
    <scope>NUCLEOTIDE SEQUENCE [LARGE SCALE GENOMIC DNA]</scope>
</reference>
<organism evidence="3 4">
    <name type="scientific">Candidatus Schekmanbacteria bacterium RBG_13_48_7</name>
    <dbReference type="NCBI Taxonomy" id="1817878"/>
    <lineage>
        <taxon>Bacteria</taxon>
        <taxon>Candidatus Schekmaniibacteriota</taxon>
    </lineage>
</organism>
<dbReference type="Proteomes" id="UP000179266">
    <property type="component" value="Unassembled WGS sequence"/>
</dbReference>
<dbReference type="AlphaFoldDB" id="A0A1F7S5C7"/>
<name>A0A1F7S5C7_9BACT</name>
<comment type="similarity">
    <text evidence="1">Belongs to the transglycosylase Slt family.</text>
</comment>
<dbReference type="InterPro" id="IPR008258">
    <property type="entry name" value="Transglycosylase_SLT_dom_1"/>
</dbReference>
<dbReference type="PANTHER" id="PTHR37423:SF2">
    <property type="entry name" value="MEMBRANE-BOUND LYTIC MUREIN TRANSGLYCOSYLASE C"/>
    <property type="match status" value="1"/>
</dbReference>
<protein>
    <recommendedName>
        <fullName evidence="2">Transglycosylase SLT domain-containing protein</fullName>
    </recommendedName>
</protein>
<sequence>MLPERIKRLVYPAGFAQTIKTYANEYKVESELIAAIIYQESRFNPDAVSPAAAKGLMQIIPRTGGSIAKNLEKSDYHEKSLLNPVESIRMGTYYFKQLMEQFDNRVDVALASYNGGPYNAKRWLNFCKSDDMLEFIGAISFKETRNYVKIVLTNYYIYKELYKNGEDWF</sequence>
<dbReference type="Gene3D" id="1.10.530.10">
    <property type="match status" value="1"/>
</dbReference>
<gene>
    <name evidence="3" type="ORF">A2161_00205</name>
</gene>
<evidence type="ECO:0000313" key="4">
    <source>
        <dbReference type="Proteomes" id="UP000179266"/>
    </source>
</evidence>
<proteinExistence type="inferred from homology"/>
<dbReference type="GO" id="GO:0008933">
    <property type="term" value="F:peptidoglycan lytic transglycosylase activity"/>
    <property type="evidence" value="ECO:0007669"/>
    <property type="project" value="InterPro"/>
</dbReference>
<dbReference type="SUPFAM" id="SSF53955">
    <property type="entry name" value="Lysozyme-like"/>
    <property type="match status" value="1"/>
</dbReference>
<dbReference type="EMBL" id="MGDD01000025">
    <property type="protein sequence ID" value="OGL48930.1"/>
    <property type="molecule type" value="Genomic_DNA"/>
</dbReference>
<accession>A0A1F7S5C7</accession>
<dbReference type="Pfam" id="PF01464">
    <property type="entry name" value="SLT"/>
    <property type="match status" value="1"/>
</dbReference>
<evidence type="ECO:0000256" key="1">
    <source>
        <dbReference type="ARBA" id="ARBA00007734"/>
    </source>
</evidence>
<dbReference type="PROSITE" id="PS00922">
    <property type="entry name" value="TRANSGLYCOSYLASE"/>
    <property type="match status" value="1"/>
</dbReference>
<feature type="domain" description="Transglycosylase SLT" evidence="2">
    <location>
        <begin position="18"/>
        <end position="125"/>
    </location>
</feature>
<dbReference type="InterPro" id="IPR023346">
    <property type="entry name" value="Lysozyme-like_dom_sf"/>
</dbReference>